<reference evidence="11" key="1">
    <citation type="submission" date="2020-12" db="EMBL/GenBank/DDBJ databases">
        <title>Genome public.</title>
        <authorList>
            <person name="Sun Q."/>
        </authorList>
    </citation>
    <scope>NUCLEOTIDE SEQUENCE</scope>
    <source>
        <strain evidence="11">CCM 8863</strain>
    </source>
</reference>
<keyword evidence="7 9" id="KW-0472">Membrane</keyword>
<gene>
    <name evidence="11" type="ORF">JDV75_02495</name>
</gene>
<evidence type="ECO:0000313" key="11">
    <source>
        <dbReference type="EMBL" id="MBI8988636.1"/>
    </source>
</evidence>
<dbReference type="GO" id="GO:0005886">
    <property type="term" value="C:plasma membrane"/>
    <property type="evidence" value="ECO:0007669"/>
    <property type="project" value="UniProtKB-SubCell"/>
</dbReference>
<dbReference type="InterPro" id="IPR036868">
    <property type="entry name" value="TusA-like_sf"/>
</dbReference>
<evidence type="ECO:0000256" key="9">
    <source>
        <dbReference type="SAM" id="Phobius"/>
    </source>
</evidence>
<keyword evidence="12" id="KW-1185">Reference proteome</keyword>
<comment type="caution">
    <text evidence="11">The sequence shown here is derived from an EMBL/GenBank/DDBJ whole genome shotgun (WGS) entry which is preliminary data.</text>
</comment>
<dbReference type="RefSeq" id="WP_198737691.1">
    <property type="nucleotide sequence ID" value="NZ_JAEIOS010000010.1"/>
</dbReference>
<dbReference type="InterPro" id="IPR007272">
    <property type="entry name" value="Sulf_transp_TsuA/YedE"/>
</dbReference>
<feature type="transmembrane region" description="Helical" evidence="9">
    <location>
        <begin position="239"/>
        <end position="258"/>
    </location>
</feature>
<dbReference type="SUPFAM" id="SSF64307">
    <property type="entry name" value="SirA-like"/>
    <property type="match status" value="1"/>
</dbReference>
<accession>A0A934I3W0</accession>
<proteinExistence type="inferred from homology"/>
<dbReference type="Proteomes" id="UP000645966">
    <property type="component" value="Unassembled WGS sequence"/>
</dbReference>
<keyword evidence="3" id="KW-1003">Cell membrane</keyword>
<dbReference type="AlphaFoldDB" id="A0A934I3W0"/>
<feature type="transmembrane region" description="Helical" evidence="9">
    <location>
        <begin position="102"/>
        <end position="120"/>
    </location>
</feature>
<dbReference type="PANTHER" id="PTHR30574:SF1">
    <property type="entry name" value="SULPHUR TRANSPORT DOMAIN-CONTAINING PROTEIN"/>
    <property type="match status" value="1"/>
</dbReference>
<dbReference type="InterPro" id="IPR001455">
    <property type="entry name" value="TusA-like"/>
</dbReference>
<feature type="transmembrane region" description="Helical" evidence="9">
    <location>
        <begin position="39"/>
        <end position="63"/>
    </location>
</feature>
<feature type="transmembrane region" description="Helical" evidence="9">
    <location>
        <begin position="69"/>
        <end position="90"/>
    </location>
</feature>
<sequence length="464" mass="47985">MLITGLILGAVLGAVMQRGRFCVTGMLRDIFTRSTWRPFTALLIVISVHAIGLTALTSAGIITPEYSPFAPAAVIVGAFIFGVSIVLAGGCASGTWYRAGEGLVGSWLALVGYALSAAAMKTGPLSGVNAWLRQFTVDQTTVPATFGLSPWWFAIGLGVLTAYLAARFLQAEFSGPRPVSLAQPLHRRPLHVYLAAVIIGIIGVIAWPLSAATGRNDGLGITTPSKNVANYIVTGDSSFLDWGALLVLGILVGALVAAKVSGEFRVRVPDARTSSRAVVGGIGMGVGASWAGGCTVGNGMVQTSLFTYQGWVALAFFAVGVGVAAKIWLKPSGRKTTAGTCSTDESVDGRAAHPEAATTSVAVPAYAVAPVALKVRGAQPAPAGLAETAPGEFALDTLGAVCPFPLIEAVSAMDELRSGQTLVIDFDCTQATDAIPRWAAEAGHEVTEFRATGDAGWRIKVRKG</sequence>
<feature type="transmembrane region" description="Helical" evidence="9">
    <location>
        <begin position="278"/>
        <end position="298"/>
    </location>
</feature>
<keyword evidence="4" id="KW-0997">Cell inner membrane</keyword>
<feature type="transmembrane region" description="Helical" evidence="9">
    <location>
        <begin position="310"/>
        <end position="329"/>
    </location>
</feature>
<keyword evidence="2" id="KW-0813">Transport</keyword>
<evidence type="ECO:0000256" key="1">
    <source>
        <dbReference type="ARBA" id="ARBA00004429"/>
    </source>
</evidence>
<evidence type="ECO:0000256" key="7">
    <source>
        <dbReference type="ARBA" id="ARBA00023136"/>
    </source>
</evidence>
<organism evidence="11 12">
    <name type="scientific">Corynebacterium meridianum</name>
    <dbReference type="NCBI Taxonomy" id="2765363"/>
    <lineage>
        <taxon>Bacteria</taxon>
        <taxon>Bacillati</taxon>
        <taxon>Actinomycetota</taxon>
        <taxon>Actinomycetes</taxon>
        <taxon>Mycobacteriales</taxon>
        <taxon>Corynebacteriaceae</taxon>
        <taxon>Corynebacterium</taxon>
    </lineage>
</organism>
<dbReference type="Pfam" id="PF04143">
    <property type="entry name" value="Sulf_transp"/>
    <property type="match status" value="1"/>
</dbReference>
<comment type="subcellular location">
    <subcellularLocation>
        <location evidence="1">Cell inner membrane</location>
        <topology evidence="1">Multi-pass membrane protein</topology>
    </subcellularLocation>
</comment>
<keyword evidence="6 9" id="KW-1133">Transmembrane helix</keyword>
<dbReference type="CDD" id="cd00291">
    <property type="entry name" value="SirA_YedF_YeeD"/>
    <property type="match status" value="1"/>
</dbReference>
<evidence type="ECO:0000256" key="6">
    <source>
        <dbReference type="ARBA" id="ARBA00022989"/>
    </source>
</evidence>
<evidence type="ECO:0000256" key="8">
    <source>
        <dbReference type="ARBA" id="ARBA00035655"/>
    </source>
</evidence>
<feature type="domain" description="UPF0033" evidence="10">
    <location>
        <begin position="395"/>
        <end position="419"/>
    </location>
</feature>
<protein>
    <submittedName>
        <fullName evidence="11">YeeE/YedE family protein</fullName>
    </submittedName>
</protein>
<feature type="transmembrane region" description="Helical" evidence="9">
    <location>
        <begin position="151"/>
        <end position="169"/>
    </location>
</feature>
<evidence type="ECO:0000259" key="10">
    <source>
        <dbReference type="PROSITE" id="PS01148"/>
    </source>
</evidence>
<feature type="transmembrane region" description="Helical" evidence="9">
    <location>
        <begin position="190"/>
        <end position="209"/>
    </location>
</feature>
<keyword evidence="5 9" id="KW-0812">Transmembrane</keyword>
<comment type="similarity">
    <text evidence="8">Belongs to the TsuA/YedE (TC 9.B.102) family.</text>
</comment>
<evidence type="ECO:0000256" key="5">
    <source>
        <dbReference type="ARBA" id="ARBA00022692"/>
    </source>
</evidence>
<dbReference type="Gene3D" id="3.30.110.40">
    <property type="entry name" value="TusA-like domain"/>
    <property type="match status" value="1"/>
</dbReference>
<evidence type="ECO:0000256" key="3">
    <source>
        <dbReference type="ARBA" id="ARBA00022475"/>
    </source>
</evidence>
<evidence type="ECO:0000256" key="2">
    <source>
        <dbReference type="ARBA" id="ARBA00022448"/>
    </source>
</evidence>
<dbReference type="Pfam" id="PF01206">
    <property type="entry name" value="TusA"/>
    <property type="match status" value="1"/>
</dbReference>
<evidence type="ECO:0000256" key="4">
    <source>
        <dbReference type="ARBA" id="ARBA00022519"/>
    </source>
</evidence>
<name>A0A934I3W0_9CORY</name>
<dbReference type="EMBL" id="JAEIOS010000010">
    <property type="protein sequence ID" value="MBI8988636.1"/>
    <property type="molecule type" value="Genomic_DNA"/>
</dbReference>
<dbReference type="PANTHER" id="PTHR30574">
    <property type="entry name" value="INNER MEMBRANE PROTEIN YEDE"/>
    <property type="match status" value="1"/>
</dbReference>
<dbReference type="PROSITE" id="PS01148">
    <property type="entry name" value="UPF0033"/>
    <property type="match status" value="1"/>
</dbReference>
<evidence type="ECO:0000313" key="12">
    <source>
        <dbReference type="Proteomes" id="UP000645966"/>
    </source>
</evidence>